<dbReference type="GO" id="GO:0005886">
    <property type="term" value="C:plasma membrane"/>
    <property type="evidence" value="ECO:0007669"/>
    <property type="project" value="UniProtKB-SubCell"/>
</dbReference>
<dbReference type="Proteomes" id="UP000189021">
    <property type="component" value="Unassembled WGS sequence"/>
</dbReference>
<evidence type="ECO:0000256" key="7">
    <source>
        <dbReference type="ARBA" id="ARBA00023136"/>
    </source>
</evidence>
<dbReference type="RefSeq" id="WP_077650152.1">
    <property type="nucleotide sequence ID" value="NZ_CP040022.1"/>
</dbReference>
<feature type="transmembrane region" description="Helical" evidence="9">
    <location>
        <begin position="12"/>
        <end position="41"/>
    </location>
</feature>
<comment type="subcellular location">
    <subcellularLocation>
        <location evidence="1">Cell inner membrane</location>
        <topology evidence="1">Multi-pass membrane protein</topology>
    </subcellularLocation>
</comment>
<name>A0AB36JYT9_9GAMM</name>
<protein>
    <recommendedName>
        <fullName evidence="12">YeeE/YedE family protein</fullName>
    </recommendedName>
</protein>
<evidence type="ECO:0000256" key="5">
    <source>
        <dbReference type="ARBA" id="ARBA00022692"/>
    </source>
</evidence>
<reference evidence="10 11" key="1">
    <citation type="journal article" date="2017" name="Genome Announc.">
        <title>Draft Genome Sequences of Salinivibrio proteolyticus, Salinivibrio sharmensis, Salinivibrio siamensis, Salinivibrio costicola subsp. alcaliphilus, Salinivibrio costicola subsp. vallismortis, and 29 New Isolates Belonging to the Genus Salinivibrio.</title>
        <authorList>
            <person name="Lopez-Hermoso C."/>
            <person name="de la Haba R.R."/>
            <person name="Sanchez-Porro C."/>
            <person name="Bayliss S.C."/>
            <person name="Feil E.J."/>
            <person name="Ventosa A."/>
        </authorList>
    </citation>
    <scope>NUCLEOTIDE SEQUENCE [LARGE SCALE GENOMIC DNA]</scope>
    <source>
        <strain evidence="10 11">AL184</strain>
    </source>
</reference>
<evidence type="ECO:0000256" key="9">
    <source>
        <dbReference type="SAM" id="Phobius"/>
    </source>
</evidence>
<evidence type="ECO:0008006" key="12">
    <source>
        <dbReference type="Google" id="ProtNLM"/>
    </source>
</evidence>
<keyword evidence="3" id="KW-1003">Cell membrane</keyword>
<evidence type="ECO:0000313" key="11">
    <source>
        <dbReference type="Proteomes" id="UP000189021"/>
    </source>
</evidence>
<keyword evidence="11" id="KW-1185">Reference proteome</keyword>
<accession>A0AB36JYT9</accession>
<evidence type="ECO:0000313" key="10">
    <source>
        <dbReference type="EMBL" id="OOE40795.1"/>
    </source>
</evidence>
<evidence type="ECO:0000256" key="4">
    <source>
        <dbReference type="ARBA" id="ARBA00022519"/>
    </source>
</evidence>
<gene>
    <name evidence="10" type="ORF">BZG00_05180</name>
</gene>
<evidence type="ECO:0000256" key="8">
    <source>
        <dbReference type="ARBA" id="ARBA00035655"/>
    </source>
</evidence>
<sequence length="141" mass="14527">MTFPIPWDALFGGMLVGAACLALLALNGRIAGISGIVSGALSSNVHEAQWRGLFLLGMVSAGILMPFIGFELPNDTNLAPTLTPMIAVLAGLLVGIGTQLGNGCTSGHGICGMGRLSKRSIVATLTFMSAAFVTVFVRLHL</sequence>
<comment type="similarity">
    <text evidence="8">Belongs to the TsuA/YedE (TC 9.B.102) family.</text>
</comment>
<organism evidence="10 11">
    <name type="scientific">Salinivibrio kushneri</name>
    <dbReference type="NCBI Taxonomy" id="1908198"/>
    <lineage>
        <taxon>Bacteria</taxon>
        <taxon>Pseudomonadati</taxon>
        <taxon>Pseudomonadota</taxon>
        <taxon>Gammaproteobacteria</taxon>
        <taxon>Vibrionales</taxon>
        <taxon>Vibrionaceae</taxon>
        <taxon>Salinivibrio</taxon>
    </lineage>
</organism>
<dbReference type="PANTHER" id="PTHR30574">
    <property type="entry name" value="INNER MEMBRANE PROTEIN YEDE"/>
    <property type="match status" value="1"/>
</dbReference>
<feature type="transmembrane region" description="Helical" evidence="9">
    <location>
        <begin position="121"/>
        <end position="139"/>
    </location>
</feature>
<dbReference type="AlphaFoldDB" id="A0AB36JYT9"/>
<dbReference type="PANTHER" id="PTHR30574:SF1">
    <property type="entry name" value="SULPHUR TRANSPORT DOMAIN-CONTAINING PROTEIN"/>
    <property type="match status" value="1"/>
</dbReference>
<evidence type="ECO:0000256" key="2">
    <source>
        <dbReference type="ARBA" id="ARBA00022448"/>
    </source>
</evidence>
<dbReference type="Pfam" id="PF04143">
    <property type="entry name" value="Sulf_transp"/>
    <property type="match status" value="1"/>
</dbReference>
<keyword evidence="4" id="KW-0997">Cell inner membrane</keyword>
<keyword evidence="6 9" id="KW-1133">Transmembrane helix</keyword>
<dbReference type="InterPro" id="IPR007272">
    <property type="entry name" value="Sulf_transp_TsuA/YedE"/>
</dbReference>
<dbReference type="EMBL" id="MUEK01000003">
    <property type="protein sequence ID" value="OOE40795.1"/>
    <property type="molecule type" value="Genomic_DNA"/>
</dbReference>
<keyword evidence="2" id="KW-0813">Transport</keyword>
<feature type="transmembrane region" description="Helical" evidence="9">
    <location>
        <begin position="53"/>
        <end position="70"/>
    </location>
</feature>
<keyword evidence="7 9" id="KW-0472">Membrane</keyword>
<keyword evidence="5 9" id="KW-0812">Transmembrane</keyword>
<proteinExistence type="inferred from homology"/>
<feature type="transmembrane region" description="Helical" evidence="9">
    <location>
        <begin position="82"/>
        <end position="100"/>
    </location>
</feature>
<comment type="caution">
    <text evidence="10">The sequence shown here is derived from an EMBL/GenBank/DDBJ whole genome shotgun (WGS) entry which is preliminary data.</text>
</comment>
<evidence type="ECO:0000256" key="1">
    <source>
        <dbReference type="ARBA" id="ARBA00004429"/>
    </source>
</evidence>
<evidence type="ECO:0000256" key="3">
    <source>
        <dbReference type="ARBA" id="ARBA00022475"/>
    </source>
</evidence>
<evidence type="ECO:0000256" key="6">
    <source>
        <dbReference type="ARBA" id="ARBA00022989"/>
    </source>
</evidence>